<comment type="caution">
    <text evidence="2">The sequence shown here is derived from an EMBL/GenBank/DDBJ whole genome shotgun (WGS) entry which is preliminary data.</text>
</comment>
<dbReference type="Pfam" id="PF08386">
    <property type="entry name" value="Abhydrolase_4"/>
    <property type="match status" value="1"/>
</dbReference>
<feature type="domain" description="Peptidase S33 tripeptidyl aminopeptidase-like C-terminal" evidence="1">
    <location>
        <begin position="25"/>
        <end position="63"/>
    </location>
</feature>
<sequence>MLDATTAVDRPDGATARMRRRGLPAAALHGDLITVDGGDHGTFGRGNTPLDDAVVTYLRTGQVGIDHVDQAPMP</sequence>
<dbReference type="OrthoDB" id="4447445at2"/>
<evidence type="ECO:0000259" key="1">
    <source>
        <dbReference type="Pfam" id="PF08386"/>
    </source>
</evidence>
<accession>A0A2S6AUQ6</accession>
<dbReference type="Proteomes" id="UP000239874">
    <property type="component" value="Unassembled WGS sequence"/>
</dbReference>
<dbReference type="InterPro" id="IPR013595">
    <property type="entry name" value="Pept_S33_TAP-like_C"/>
</dbReference>
<protein>
    <recommendedName>
        <fullName evidence="1">Peptidase S33 tripeptidyl aminopeptidase-like C-terminal domain-containing protein</fullName>
    </recommendedName>
</protein>
<evidence type="ECO:0000313" key="2">
    <source>
        <dbReference type="EMBL" id="PPJ38961.1"/>
    </source>
</evidence>
<proteinExistence type="predicted"/>
<organism evidence="2 3">
    <name type="scientific">Nocardia nova</name>
    <dbReference type="NCBI Taxonomy" id="37330"/>
    <lineage>
        <taxon>Bacteria</taxon>
        <taxon>Bacillati</taxon>
        <taxon>Actinomycetota</taxon>
        <taxon>Actinomycetes</taxon>
        <taxon>Mycobacteriales</taxon>
        <taxon>Nocardiaceae</taxon>
        <taxon>Nocardia</taxon>
    </lineage>
</organism>
<reference evidence="2 3" key="1">
    <citation type="submission" date="2018-02" db="EMBL/GenBank/DDBJ databases">
        <title>8 Nocardia nova and 1 Nocardia cyriacigeorgica strain used for evolution to TMP-SMX.</title>
        <authorList>
            <person name="Mehta H."/>
            <person name="Weng J."/>
            <person name="Shamoo Y."/>
        </authorList>
    </citation>
    <scope>NUCLEOTIDE SEQUENCE [LARGE SCALE GENOMIC DNA]</scope>
    <source>
        <strain evidence="2 3">MDA3139</strain>
    </source>
</reference>
<dbReference type="RefSeq" id="WP_104374693.1">
    <property type="nucleotide sequence ID" value="NZ_PSZC01000003.1"/>
</dbReference>
<gene>
    <name evidence="2" type="ORF">C5E45_05465</name>
</gene>
<dbReference type="AlphaFoldDB" id="A0A2S6AUQ6"/>
<name>A0A2S6AUQ6_9NOCA</name>
<evidence type="ECO:0000313" key="3">
    <source>
        <dbReference type="Proteomes" id="UP000239874"/>
    </source>
</evidence>
<dbReference type="EMBL" id="PSZC01000003">
    <property type="protein sequence ID" value="PPJ38961.1"/>
    <property type="molecule type" value="Genomic_DNA"/>
</dbReference>